<dbReference type="AlphaFoldDB" id="A0A2W4WXW9"/>
<evidence type="ECO:0000313" key="1">
    <source>
        <dbReference type="EMBL" id="PZO47927.1"/>
    </source>
</evidence>
<dbReference type="Proteomes" id="UP000249794">
    <property type="component" value="Unassembled WGS sequence"/>
</dbReference>
<proteinExistence type="predicted"/>
<dbReference type="EMBL" id="QBMP01000255">
    <property type="protein sequence ID" value="PZO47927.1"/>
    <property type="molecule type" value="Genomic_DNA"/>
</dbReference>
<name>A0A2W4WXW9_9CYAN</name>
<reference evidence="1 2" key="2">
    <citation type="submission" date="2018-06" db="EMBL/GenBank/DDBJ databases">
        <title>Metagenomic assembly of (sub)arctic Cyanobacteria and their associated microbiome from non-axenic cultures.</title>
        <authorList>
            <person name="Baurain D."/>
        </authorList>
    </citation>
    <scope>NUCLEOTIDE SEQUENCE [LARGE SCALE GENOMIC DNA]</scope>
    <source>
        <strain evidence="1">ULC027bin1</strain>
    </source>
</reference>
<reference evidence="2" key="1">
    <citation type="submission" date="2018-04" db="EMBL/GenBank/DDBJ databases">
        <authorList>
            <person name="Cornet L."/>
        </authorList>
    </citation>
    <scope>NUCLEOTIDE SEQUENCE [LARGE SCALE GENOMIC DNA]</scope>
</reference>
<protein>
    <submittedName>
        <fullName evidence="1">Uncharacterized protein</fullName>
    </submittedName>
</protein>
<gene>
    <name evidence="1" type="ORF">DCF15_18445</name>
</gene>
<evidence type="ECO:0000313" key="2">
    <source>
        <dbReference type="Proteomes" id="UP000249794"/>
    </source>
</evidence>
<accession>A0A2W4WXW9</accession>
<sequence>MGANNEHRADVRLDSGLVLELQHSSISAETIAEREQFYGFMVWLFDAQGFKKNLEIRTGYSAYTTLAEDSPLAGIDDLANSIESKIQTAQTRLIEFSAAYERVKRRLQGLCVSLLEKSYYRQDSSYSIIEAFGSGREGLVALTEAANKHRQLIKKVLVNLPSGDRKKPPYFSLEPWHVFDYLISGELYDIRRIQKFQRRWKQRVWPRASREQEFIVGTIARFIWCNITASASCYTHEPNKVLPVGWERSVRKDCWQDEAIAPMIADSAMERG</sequence>
<organism evidence="1 2">
    <name type="scientific">Phormidesmis priestleyi</name>
    <dbReference type="NCBI Taxonomy" id="268141"/>
    <lineage>
        <taxon>Bacteria</taxon>
        <taxon>Bacillati</taxon>
        <taxon>Cyanobacteriota</taxon>
        <taxon>Cyanophyceae</taxon>
        <taxon>Leptolyngbyales</taxon>
        <taxon>Leptolyngbyaceae</taxon>
        <taxon>Phormidesmis</taxon>
    </lineage>
</organism>
<feature type="non-terminal residue" evidence="1">
    <location>
        <position position="272"/>
    </location>
</feature>
<comment type="caution">
    <text evidence="1">The sequence shown here is derived from an EMBL/GenBank/DDBJ whole genome shotgun (WGS) entry which is preliminary data.</text>
</comment>